<accession>A0A2U3LPB7</accession>
<organism evidence="1 2">
    <name type="scientific">Candidatus Desulfosporosinus infrequens</name>
    <dbReference type="NCBI Taxonomy" id="2043169"/>
    <lineage>
        <taxon>Bacteria</taxon>
        <taxon>Bacillati</taxon>
        <taxon>Bacillota</taxon>
        <taxon>Clostridia</taxon>
        <taxon>Eubacteriales</taxon>
        <taxon>Desulfitobacteriaceae</taxon>
        <taxon>Desulfosporosinus</taxon>
    </lineage>
</organism>
<dbReference type="Proteomes" id="UP000238916">
    <property type="component" value="Unassembled WGS sequence"/>
</dbReference>
<proteinExistence type="predicted"/>
<dbReference type="EMBL" id="OMOF01000661">
    <property type="protein sequence ID" value="SPF53686.1"/>
    <property type="molecule type" value="Genomic_DNA"/>
</dbReference>
<name>A0A2U3LPB7_9FIRM</name>
<evidence type="ECO:0000313" key="2">
    <source>
        <dbReference type="Proteomes" id="UP000238916"/>
    </source>
</evidence>
<reference evidence="2" key="1">
    <citation type="submission" date="2018-02" db="EMBL/GenBank/DDBJ databases">
        <authorList>
            <person name="Hausmann B."/>
        </authorList>
    </citation>
    <scope>NUCLEOTIDE SEQUENCE [LARGE SCALE GENOMIC DNA]</scope>
    <source>
        <strain evidence="2">Peat soil MAG SbF1</strain>
    </source>
</reference>
<gene>
    <name evidence="1" type="ORF">SBF1_6940001</name>
</gene>
<dbReference type="OrthoDB" id="3196710at2"/>
<dbReference type="AlphaFoldDB" id="A0A2U3LPB7"/>
<sequence length="111" mass="13084">MDSELRYKQIQDELEELFKAVPHEHMHIANKLIQRIVFMQVTIEDLEEDIKVNGTSELLKTRPRKLRERPVVKTYNALIKNYTSTIKQLMDCLPTQNADEAEDELLAFLKK</sequence>
<protein>
    <submittedName>
        <fullName evidence="1">Uncharacterized protein</fullName>
    </submittedName>
</protein>
<evidence type="ECO:0000313" key="1">
    <source>
        <dbReference type="EMBL" id="SPF53686.1"/>
    </source>
</evidence>